<evidence type="ECO:0000256" key="7">
    <source>
        <dbReference type="ARBA" id="ARBA00023139"/>
    </source>
</evidence>
<name>A0ABP9S8H6_9GAMM</name>
<keyword evidence="10" id="KW-1185">Reference proteome</keyword>
<dbReference type="Proteomes" id="UP001501600">
    <property type="component" value="Unassembled WGS sequence"/>
</dbReference>
<evidence type="ECO:0000256" key="4">
    <source>
        <dbReference type="ARBA" id="ARBA00022475"/>
    </source>
</evidence>
<evidence type="ECO:0000256" key="1">
    <source>
        <dbReference type="ARBA" id="ARBA00003989"/>
    </source>
</evidence>
<proteinExistence type="inferred from homology"/>
<dbReference type="PANTHER" id="PTHR41164">
    <property type="entry name" value="CURLI PRODUCTION ASSEMBLY/TRANSPORT COMPONENT CSGG"/>
    <property type="match status" value="1"/>
</dbReference>
<evidence type="ECO:0000256" key="3">
    <source>
        <dbReference type="ARBA" id="ARBA00014028"/>
    </source>
</evidence>
<dbReference type="Pfam" id="PF03783">
    <property type="entry name" value="CsgG"/>
    <property type="match status" value="1"/>
</dbReference>
<evidence type="ECO:0000256" key="6">
    <source>
        <dbReference type="ARBA" id="ARBA00023136"/>
    </source>
</evidence>
<reference evidence="10" key="1">
    <citation type="journal article" date="2019" name="Int. J. Syst. Evol. Microbiol.">
        <title>The Global Catalogue of Microorganisms (GCM) 10K type strain sequencing project: providing services to taxonomists for standard genome sequencing and annotation.</title>
        <authorList>
            <consortium name="The Broad Institute Genomics Platform"/>
            <consortium name="The Broad Institute Genome Sequencing Center for Infectious Disease"/>
            <person name="Wu L."/>
            <person name="Ma J."/>
        </authorList>
    </citation>
    <scope>NUCLEOTIDE SEQUENCE [LARGE SCALE GENOMIC DNA]</scope>
    <source>
        <strain evidence="10">JCM 18720</strain>
    </source>
</reference>
<dbReference type="Gene3D" id="3.40.50.10610">
    <property type="entry name" value="ABC-type transport auxiliary lipoprotein component"/>
    <property type="match status" value="1"/>
</dbReference>
<protein>
    <recommendedName>
        <fullName evidence="3">Curli production assembly/transport component CsgG</fullName>
    </recommendedName>
</protein>
<dbReference type="PROSITE" id="PS51257">
    <property type="entry name" value="PROKAR_LIPOPROTEIN"/>
    <property type="match status" value="1"/>
</dbReference>
<evidence type="ECO:0000313" key="9">
    <source>
        <dbReference type="EMBL" id="GAA5192762.1"/>
    </source>
</evidence>
<evidence type="ECO:0000256" key="8">
    <source>
        <dbReference type="ARBA" id="ARBA00023288"/>
    </source>
</evidence>
<comment type="caution">
    <text evidence="9">The sequence shown here is derived from an EMBL/GenBank/DDBJ whole genome shotgun (WGS) entry which is preliminary data.</text>
</comment>
<comment type="similarity">
    <text evidence="2">Belongs to the CsgG family.</text>
</comment>
<evidence type="ECO:0000256" key="5">
    <source>
        <dbReference type="ARBA" id="ARBA00022729"/>
    </source>
</evidence>
<keyword evidence="5" id="KW-0732">Signal</keyword>
<dbReference type="EMBL" id="BAABLF010000014">
    <property type="protein sequence ID" value="GAA5192762.1"/>
    <property type="molecule type" value="Genomic_DNA"/>
</dbReference>
<gene>
    <name evidence="9" type="ORF">GCM10025772_22670</name>
</gene>
<dbReference type="InterPro" id="IPR005534">
    <property type="entry name" value="Curli_assmbl/transp-comp_CsgG"/>
</dbReference>
<keyword evidence="7" id="KW-0564">Palmitate</keyword>
<keyword evidence="8" id="KW-0449">Lipoprotein</keyword>
<keyword evidence="6" id="KW-0472">Membrane</keyword>
<keyword evidence="4" id="KW-1003">Cell membrane</keyword>
<evidence type="ECO:0000313" key="10">
    <source>
        <dbReference type="Proteomes" id="UP001501600"/>
    </source>
</evidence>
<comment type="function">
    <text evidence="1">May be involved in the biogenesis of curli organelles.</text>
</comment>
<accession>A0ABP9S8H6</accession>
<organism evidence="9 10">
    <name type="scientific">Ferrimonas gelatinilytica</name>
    <dbReference type="NCBI Taxonomy" id="1255257"/>
    <lineage>
        <taxon>Bacteria</taxon>
        <taxon>Pseudomonadati</taxon>
        <taxon>Pseudomonadota</taxon>
        <taxon>Gammaproteobacteria</taxon>
        <taxon>Alteromonadales</taxon>
        <taxon>Ferrimonadaceae</taxon>
        <taxon>Ferrimonas</taxon>
    </lineage>
</organism>
<dbReference type="RefSeq" id="WP_345317180.1">
    <property type="nucleotide sequence ID" value="NZ_BAABLF010000014.1"/>
</dbReference>
<sequence>MLRKLTLVALAGLITAGCATPERELKTAEVPEVQAPEIILPSAPTLKRKIAIGRVTNETNYGRSLLYDNQGDPLGKQVADMLAAKLSQSGRFLVFERPDLNKIQAEQALTGQANQLVGVDALIIGSLTEFGRKTTGERGFLSSTKAQTAHAKVELRLVDVKTGHIFFTTSGSAEATLESASVMGFGSRAEYDATLNDRAINAALSEVMSGLVGKLMDRPWETHILDIQEGQIFISGGKHQGILPGQELVVQTQGREVTSAQTGFAIRLPGKEVARIKIVTNFGDNETNEGSVATLLTGSLDAHTIDQLVITSGEKI</sequence>
<evidence type="ECO:0000256" key="2">
    <source>
        <dbReference type="ARBA" id="ARBA00008899"/>
    </source>
</evidence>
<dbReference type="SUPFAM" id="SSF52964">
    <property type="entry name" value="TolB, N-terminal domain"/>
    <property type="match status" value="1"/>
</dbReference>
<dbReference type="PANTHER" id="PTHR41164:SF1">
    <property type="entry name" value="CURLI PRODUCTION ASSEMBLY_TRANSPORT COMPONENT CSGG"/>
    <property type="match status" value="1"/>
</dbReference>